<dbReference type="InterPro" id="IPR006091">
    <property type="entry name" value="Acyl-CoA_Oxase/DH_mid-dom"/>
</dbReference>
<dbReference type="Gene3D" id="2.40.110.10">
    <property type="entry name" value="Butyryl-CoA Dehydrogenase, subunit A, domain 2"/>
    <property type="match status" value="1"/>
</dbReference>
<dbReference type="GO" id="GO:0003995">
    <property type="term" value="F:acyl-CoA dehydrogenase activity"/>
    <property type="evidence" value="ECO:0007669"/>
    <property type="project" value="InterPro"/>
</dbReference>
<dbReference type="InterPro" id="IPR009100">
    <property type="entry name" value="AcylCoA_DH/oxidase_NM_dom_sf"/>
</dbReference>
<dbReference type="AlphaFoldDB" id="A0A8S0X4R9"/>
<dbReference type="InterPro" id="IPR046373">
    <property type="entry name" value="Acyl-CoA_Oxase/DH_mid-dom_sf"/>
</dbReference>
<comment type="caution">
    <text evidence="3">The sequence shown here is derived from an EMBL/GenBank/DDBJ whole genome shotgun (WGS) entry which is preliminary data.</text>
</comment>
<dbReference type="Proteomes" id="UP000467700">
    <property type="component" value="Unassembled WGS sequence"/>
</dbReference>
<reference evidence="3 4" key="1">
    <citation type="submission" date="2020-01" db="EMBL/GenBank/DDBJ databases">
        <authorList>
            <person name="Gupta K D."/>
        </authorList>
    </citation>
    <scope>NUCLEOTIDE SEQUENCE [LARGE SCALE GENOMIC DNA]</scope>
</reference>
<gene>
    <name evidence="3" type="ORF">AAE3_LOCUS9372</name>
</gene>
<dbReference type="Gene3D" id="1.10.540.10">
    <property type="entry name" value="Acyl-CoA dehydrogenase/oxidase, N-terminal domain"/>
    <property type="match status" value="1"/>
</dbReference>
<dbReference type="InterPro" id="IPR037069">
    <property type="entry name" value="AcylCoA_DH/ox_N_sf"/>
</dbReference>
<protein>
    <recommendedName>
        <fullName evidence="2">Acyl-CoA oxidase/dehydrogenase middle domain-containing protein</fullName>
    </recommendedName>
</protein>
<organism evidence="3 4">
    <name type="scientific">Cyclocybe aegerita</name>
    <name type="common">Black poplar mushroom</name>
    <name type="synonym">Agrocybe aegerita</name>
    <dbReference type="NCBI Taxonomy" id="1973307"/>
    <lineage>
        <taxon>Eukaryota</taxon>
        <taxon>Fungi</taxon>
        <taxon>Dikarya</taxon>
        <taxon>Basidiomycota</taxon>
        <taxon>Agaricomycotina</taxon>
        <taxon>Agaricomycetes</taxon>
        <taxon>Agaricomycetidae</taxon>
        <taxon>Agaricales</taxon>
        <taxon>Agaricineae</taxon>
        <taxon>Bolbitiaceae</taxon>
        <taxon>Cyclocybe</taxon>
    </lineage>
</organism>
<evidence type="ECO:0000313" key="3">
    <source>
        <dbReference type="EMBL" id="CAA7267132.1"/>
    </source>
</evidence>
<dbReference type="EMBL" id="CACVBS010000057">
    <property type="protein sequence ID" value="CAA7267132.1"/>
    <property type="molecule type" value="Genomic_DNA"/>
</dbReference>
<accession>A0A8S0X4R9</accession>
<dbReference type="InterPro" id="IPR050741">
    <property type="entry name" value="Acyl-CoA_dehydrogenase"/>
</dbReference>
<feature type="domain" description="Acyl-CoA oxidase/dehydrogenase middle" evidence="2">
    <location>
        <begin position="218"/>
        <end position="308"/>
    </location>
</feature>
<evidence type="ECO:0000256" key="1">
    <source>
        <dbReference type="ARBA" id="ARBA00023002"/>
    </source>
</evidence>
<dbReference type="PANTHER" id="PTHR48083">
    <property type="entry name" value="MEDIUM-CHAIN SPECIFIC ACYL-COA DEHYDROGENASE, MITOCHONDRIAL-RELATED"/>
    <property type="match status" value="1"/>
</dbReference>
<dbReference type="Pfam" id="PF02770">
    <property type="entry name" value="Acyl-CoA_dh_M"/>
    <property type="match status" value="1"/>
</dbReference>
<dbReference type="GO" id="GO:0033539">
    <property type="term" value="P:fatty acid beta-oxidation using acyl-CoA dehydrogenase"/>
    <property type="evidence" value="ECO:0007669"/>
    <property type="project" value="TreeGrafter"/>
</dbReference>
<dbReference type="InterPro" id="IPR006089">
    <property type="entry name" value="Acyl-CoA_DH_CS"/>
</dbReference>
<evidence type="ECO:0000259" key="2">
    <source>
        <dbReference type="Pfam" id="PF02770"/>
    </source>
</evidence>
<dbReference type="OrthoDB" id="2588832at2759"/>
<keyword evidence="4" id="KW-1185">Reference proteome</keyword>
<proteinExistence type="predicted"/>
<dbReference type="SUPFAM" id="SSF56645">
    <property type="entry name" value="Acyl-CoA dehydrogenase NM domain-like"/>
    <property type="match status" value="1"/>
</dbReference>
<dbReference type="PROSITE" id="PS00072">
    <property type="entry name" value="ACYL_COA_DH_1"/>
    <property type="match status" value="1"/>
</dbReference>
<name>A0A8S0X4R9_CYCAE</name>
<dbReference type="GO" id="GO:0005737">
    <property type="term" value="C:cytoplasm"/>
    <property type="evidence" value="ECO:0007669"/>
    <property type="project" value="TreeGrafter"/>
</dbReference>
<dbReference type="GO" id="GO:0050660">
    <property type="term" value="F:flavin adenine dinucleotide binding"/>
    <property type="evidence" value="ECO:0007669"/>
    <property type="project" value="InterPro"/>
</dbReference>
<sequence length="333" mass="37117">MVAQNQSLAVTNRLHLIGGRSVLLEEGVAGNDATNAYFSLHRKEVVQNPQYQRLQIGVLEGGVEHLGLNDNGLLSKLPYAEPSWLVNGFHSPYFTDNHRTFQVTVRKFVDEVCPDAQLREDGKRPSQHVIDEMARLNIIVMRLGSGKHLKGRELMSGIVKPEEFDQFHELILWQELGRIHARGYSDGLGRGSCIGLPPLINFGSKFLSVTIVQEKFICLAVTEAFAGSDVAGIKCSATRAEGGWVESEFAGFKWITNGTWADYFTVAYHAEGDYMVLVVPRQEGLTTKPIHTSYSITAGTAFVTFDNVSVRNEFVVTEKNGRQLVFSNFNHER</sequence>
<keyword evidence="1" id="KW-0560">Oxidoreductase</keyword>
<evidence type="ECO:0000313" key="4">
    <source>
        <dbReference type="Proteomes" id="UP000467700"/>
    </source>
</evidence>
<dbReference type="PANTHER" id="PTHR48083:SF28">
    <property type="entry name" value="ACYL-COA DEHYDROGENASE FAMILY PROTEIN (AFU_ORTHOLOGUE AFUA_6G10880)-RELATED"/>
    <property type="match status" value="1"/>
</dbReference>